<feature type="transmembrane region" description="Helical" evidence="1">
    <location>
        <begin position="20"/>
        <end position="40"/>
    </location>
</feature>
<dbReference type="PANTHER" id="PTHR37305:SF1">
    <property type="entry name" value="MEMBRANE PROTEIN"/>
    <property type="match status" value="1"/>
</dbReference>
<protein>
    <recommendedName>
        <fullName evidence="4">ABC transporter permease</fullName>
    </recommendedName>
</protein>
<dbReference type="EMBL" id="CP002160">
    <property type="protein sequence ID" value="ADL51260.1"/>
    <property type="molecule type" value="Genomic_DNA"/>
</dbReference>
<dbReference type="KEGG" id="ccb:Clocel_1511"/>
<evidence type="ECO:0000313" key="3">
    <source>
        <dbReference type="Proteomes" id="UP000002730"/>
    </source>
</evidence>
<gene>
    <name evidence="2" type="ordered locus">Clocel_1511</name>
</gene>
<dbReference type="HOGENOM" id="CLU_050687_0_1_9"/>
<dbReference type="RefSeq" id="WP_010077537.1">
    <property type="nucleotide sequence ID" value="NC_014393.1"/>
</dbReference>
<feature type="transmembrane region" description="Helical" evidence="1">
    <location>
        <begin position="177"/>
        <end position="198"/>
    </location>
</feature>
<feature type="transmembrane region" description="Helical" evidence="1">
    <location>
        <begin position="218"/>
        <end position="239"/>
    </location>
</feature>
<reference evidence="2 3" key="1">
    <citation type="submission" date="2010-08" db="EMBL/GenBank/DDBJ databases">
        <title>Complete sequence of Clostridium cellulovorans 743B.</title>
        <authorList>
            <consortium name="US DOE Joint Genome Institute"/>
            <person name="Lucas S."/>
            <person name="Copeland A."/>
            <person name="Lapidus A."/>
            <person name="Cheng J.-F."/>
            <person name="Bruce D."/>
            <person name="Goodwin L."/>
            <person name="Pitluck S."/>
            <person name="Chertkov O."/>
            <person name="Detter J.C."/>
            <person name="Han C."/>
            <person name="Tapia R."/>
            <person name="Land M."/>
            <person name="Hauser L."/>
            <person name="Chang Y.-J."/>
            <person name="Jeffries C."/>
            <person name="Kyrpides N."/>
            <person name="Ivanova N."/>
            <person name="Mikhailova N."/>
            <person name="Hemme C.L."/>
            <person name="Woyke T."/>
        </authorList>
    </citation>
    <scope>NUCLEOTIDE SEQUENCE [LARGE SCALE GENOMIC DNA]</scope>
    <source>
        <strain evidence="3">ATCC 35296 / DSM 3052 / OCM 3 / 743B</strain>
    </source>
</reference>
<sequence>MVVKLIGNEFRKYLYEKKIYIFLGINTFITIMMYIVNAFYSQTKPESGVDFAFSALNGLRLLILIFSIIYAGEILPREFSQGTIKQLMIKPHSRTKILFSKYITVFLLAIAQYLGVFIAALALGTASFGFYDKGTQLAHLISTFVNGSILPLVFLVTIAFMLSVLTKSSAIAISFGIGLQTIGQLIGALIQSKIQWFSKFYLFSVMDFNNLPAHATKASSTIVLITYFIIFMIITFTYFNKKDIV</sequence>
<dbReference type="STRING" id="573061.Clocel_1511"/>
<dbReference type="OrthoDB" id="2024038at2"/>
<evidence type="ECO:0000313" key="2">
    <source>
        <dbReference type="EMBL" id="ADL51260.1"/>
    </source>
</evidence>
<dbReference type="Pfam" id="PF12730">
    <property type="entry name" value="ABC2_membrane_4"/>
    <property type="match status" value="1"/>
</dbReference>
<feature type="transmembrane region" description="Helical" evidence="1">
    <location>
        <begin position="52"/>
        <end position="76"/>
    </location>
</feature>
<feature type="transmembrane region" description="Helical" evidence="1">
    <location>
        <begin position="97"/>
        <end position="123"/>
    </location>
</feature>
<dbReference type="PANTHER" id="PTHR37305">
    <property type="entry name" value="INTEGRAL MEMBRANE PROTEIN-RELATED"/>
    <property type="match status" value="1"/>
</dbReference>
<dbReference type="AlphaFoldDB" id="D9SWB6"/>
<feature type="transmembrane region" description="Helical" evidence="1">
    <location>
        <begin position="143"/>
        <end position="165"/>
    </location>
</feature>
<proteinExistence type="predicted"/>
<dbReference type="Proteomes" id="UP000002730">
    <property type="component" value="Chromosome"/>
</dbReference>
<evidence type="ECO:0000256" key="1">
    <source>
        <dbReference type="SAM" id="Phobius"/>
    </source>
</evidence>
<name>D9SWB6_CLOC7</name>
<keyword evidence="1" id="KW-0472">Membrane</keyword>
<evidence type="ECO:0008006" key="4">
    <source>
        <dbReference type="Google" id="ProtNLM"/>
    </source>
</evidence>
<organism evidence="2 3">
    <name type="scientific">Clostridium cellulovorans (strain ATCC 35296 / DSM 3052 / OCM 3 / 743B)</name>
    <dbReference type="NCBI Taxonomy" id="573061"/>
    <lineage>
        <taxon>Bacteria</taxon>
        <taxon>Bacillati</taxon>
        <taxon>Bacillota</taxon>
        <taxon>Clostridia</taxon>
        <taxon>Eubacteriales</taxon>
        <taxon>Clostridiaceae</taxon>
        <taxon>Clostridium</taxon>
    </lineage>
</organism>
<keyword evidence="1" id="KW-0812">Transmembrane</keyword>
<keyword evidence="1" id="KW-1133">Transmembrane helix</keyword>
<accession>D9SWB6</accession>
<keyword evidence="3" id="KW-1185">Reference proteome</keyword>
<dbReference type="eggNOG" id="COG1277">
    <property type="taxonomic scope" value="Bacteria"/>
</dbReference>